<evidence type="ECO:0000256" key="1">
    <source>
        <dbReference type="SAM" id="MobiDB-lite"/>
    </source>
</evidence>
<evidence type="ECO:0000313" key="2">
    <source>
        <dbReference type="EMBL" id="KAJ5329989.1"/>
    </source>
</evidence>
<name>A0A9W9UC46_PENBR</name>
<organism evidence="2 3">
    <name type="scientific">Penicillium brevicompactum</name>
    <dbReference type="NCBI Taxonomy" id="5074"/>
    <lineage>
        <taxon>Eukaryota</taxon>
        <taxon>Fungi</taxon>
        <taxon>Dikarya</taxon>
        <taxon>Ascomycota</taxon>
        <taxon>Pezizomycotina</taxon>
        <taxon>Eurotiomycetes</taxon>
        <taxon>Eurotiomycetidae</taxon>
        <taxon>Eurotiales</taxon>
        <taxon>Aspergillaceae</taxon>
        <taxon>Penicillium</taxon>
    </lineage>
</organism>
<feature type="region of interest" description="Disordered" evidence="1">
    <location>
        <begin position="1"/>
        <end position="24"/>
    </location>
</feature>
<reference evidence="2" key="2">
    <citation type="journal article" date="2023" name="IMA Fungus">
        <title>Comparative genomic study of the Penicillium genus elucidates a diverse pangenome and 15 lateral gene transfer events.</title>
        <authorList>
            <person name="Petersen C."/>
            <person name="Sorensen T."/>
            <person name="Nielsen M.R."/>
            <person name="Sondergaard T.E."/>
            <person name="Sorensen J.L."/>
            <person name="Fitzpatrick D.A."/>
            <person name="Frisvad J.C."/>
            <person name="Nielsen K.L."/>
        </authorList>
    </citation>
    <scope>NUCLEOTIDE SEQUENCE</scope>
    <source>
        <strain evidence="2">IBT 35673</strain>
    </source>
</reference>
<accession>A0A9W9UC46</accession>
<proteinExistence type="predicted"/>
<dbReference type="EMBL" id="JAPZBQ010000005">
    <property type="protein sequence ID" value="KAJ5329989.1"/>
    <property type="molecule type" value="Genomic_DNA"/>
</dbReference>
<protein>
    <submittedName>
        <fullName evidence="2">Uncharacterized protein</fullName>
    </submittedName>
</protein>
<comment type="caution">
    <text evidence="2">The sequence shown here is derived from an EMBL/GenBank/DDBJ whole genome shotgun (WGS) entry which is preliminary data.</text>
</comment>
<gene>
    <name evidence="2" type="ORF">N7452_010379</name>
</gene>
<evidence type="ECO:0000313" key="3">
    <source>
        <dbReference type="Proteomes" id="UP001147695"/>
    </source>
</evidence>
<dbReference type="Proteomes" id="UP001147695">
    <property type="component" value="Unassembled WGS sequence"/>
</dbReference>
<dbReference type="AlphaFoldDB" id="A0A9W9UC46"/>
<sequence>MPRKTLPKKVRTKAPPERRGDGQARSTVYEFGIRFEIQDGEGPDIELEFELDDEEGITIEISFEGLQISSDSPSLGATKTANPCCSRLLQGFNSSAPLFQIIIAIIQKV</sequence>
<reference evidence="2" key="1">
    <citation type="submission" date="2022-12" db="EMBL/GenBank/DDBJ databases">
        <authorList>
            <person name="Petersen C."/>
        </authorList>
    </citation>
    <scope>NUCLEOTIDE SEQUENCE</scope>
    <source>
        <strain evidence="2">IBT 35673</strain>
    </source>
</reference>
<feature type="compositionally biased region" description="Basic residues" evidence="1">
    <location>
        <begin position="1"/>
        <end position="12"/>
    </location>
</feature>